<keyword evidence="1" id="KW-0472">Membrane</keyword>
<feature type="transmembrane region" description="Helical" evidence="1">
    <location>
        <begin position="118"/>
        <end position="140"/>
    </location>
</feature>
<dbReference type="Proteomes" id="UP001158045">
    <property type="component" value="Unassembled WGS sequence"/>
</dbReference>
<feature type="transmembrane region" description="Helical" evidence="1">
    <location>
        <begin position="7"/>
        <end position="29"/>
    </location>
</feature>
<feature type="transmembrane region" description="Helical" evidence="1">
    <location>
        <begin position="91"/>
        <end position="112"/>
    </location>
</feature>
<feature type="transmembrane region" description="Helical" evidence="1">
    <location>
        <begin position="49"/>
        <end position="71"/>
    </location>
</feature>
<protein>
    <submittedName>
        <fullName evidence="2">DUF2975 domain-containing protein</fullName>
    </submittedName>
</protein>
<proteinExistence type="predicted"/>
<evidence type="ECO:0000256" key="1">
    <source>
        <dbReference type="SAM" id="Phobius"/>
    </source>
</evidence>
<keyword evidence="1" id="KW-1133">Transmembrane helix</keyword>
<dbReference type="InterPro" id="IPR021354">
    <property type="entry name" value="DUF2975"/>
</dbReference>
<comment type="caution">
    <text evidence="2">The sequence shown here is derived from an EMBL/GenBank/DDBJ whole genome shotgun (WGS) entry which is preliminary data.</text>
</comment>
<keyword evidence="1" id="KW-0812">Transmembrane</keyword>
<evidence type="ECO:0000313" key="2">
    <source>
        <dbReference type="EMBL" id="MDH8678695.1"/>
    </source>
</evidence>
<dbReference type="EMBL" id="JARYZI010000007">
    <property type="protein sequence ID" value="MDH8678695.1"/>
    <property type="molecule type" value="Genomic_DNA"/>
</dbReference>
<organism evidence="2 3">
    <name type="scientific">Fusibacter bizertensis</name>
    <dbReference type="NCBI Taxonomy" id="1488331"/>
    <lineage>
        <taxon>Bacteria</taxon>
        <taxon>Bacillati</taxon>
        <taxon>Bacillota</taxon>
        <taxon>Clostridia</taxon>
        <taxon>Eubacteriales</taxon>
        <taxon>Eubacteriales Family XII. Incertae Sedis</taxon>
        <taxon>Fusibacter</taxon>
    </lineage>
</organism>
<keyword evidence="3" id="KW-1185">Reference proteome</keyword>
<dbReference type="Pfam" id="PF11188">
    <property type="entry name" value="DUF2975"/>
    <property type="match status" value="1"/>
</dbReference>
<sequence length="158" mass="17835">MKRVQQILLRSFIILIGSIIAGLCILWLPSQAKITAENFPEFAYLRYPVLIWMIATTLPFYFALIQAFDLLRLIDHQEAFSQKSVMRLKNISYCGLTIAASYFVLGIILAFLNANHPGIVLAFGALIFMSSIIAFFANLLKLLLEEALEYKAEVDLTV</sequence>
<dbReference type="RefSeq" id="WP_281094570.1">
    <property type="nucleotide sequence ID" value="NZ_JARYZI010000007.1"/>
</dbReference>
<name>A0ABT6NE59_9FIRM</name>
<accession>A0ABT6NE59</accession>
<gene>
    <name evidence="2" type="ORF">QE109_11080</name>
</gene>
<reference evidence="2 3" key="1">
    <citation type="submission" date="2023-04" db="EMBL/GenBank/DDBJ databases">
        <title>Fusibacter bizertensis strain WBS, isolated from littoral bottom sediments of the Arctic seas - biochemical and genomic analysis.</title>
        <authorList>
            <person name="Brioukhanov A.L."/>
        </authorList>
    </citation>
    <scope>NUCLEOTIDE SEQUENCE [LARGE SCALE GENOMIC DNA]</scope>
    <source>
        <strain evidence="2 3">WBS</strain>
    </source>
</reference>
<evidence type="ECO:0000313" key="3">
    <source>
        <dbReference type="Proteomes" id="UP001158045"/>
    </source>
</evidence>